<keyword evidence="2" id="KW-1185">Reference proteome</keyword>
<sequence>MLVLENQKLQLQNLNLKSENNQLKSAVQEVDVNWANVGILPEEPDDFFDDDVGTTSLPKSGKTDVQIAGNSDYKFLPDSTDATTEAVSLTALEKSIKQASVTALPAMNGILRSSIYSASSVPSRSKSDWDIFKKGLKKVFSLRKTKSMK</sequence>
<accession>A0A183D913</accession>
<dbReference type="AlphaFoldDB" id="A0A183D913"/>
<organism evidence="3">
    <name type="scientific">Gongylonema pulchrum</name>
    <dbReference type="NCBI Taxonomy" id="637853"/>
    <lineage>
        <taxon>Eukaryota</taxon>
        <taxon>Metazoa</taxon>
        <taxon>Ecdysozoa</taxon>
        <taxon>Nematoda</taxon>
        <taxon>Chromadorea</taxon>
        <taxon>Rhabditida</taxon>
        <taxon>Spirurina</taxon>
        <taxon>Spiruromorpha</taxon>
        <taxon>Spiruroidea</taxon>
        <taxon>Gongylonematidae</taxon>
        <taxon>Gongylonema</taxon>
    </lineage>
</organism>
<name>A0A183D913_9BILA</name>
<evidence type="ECO:0000313" key="2">
    <source>
        <dbReference type="Proteomes" id="UP000271098"/>
    </source>
</evidence>
<dbReference type="Proteomes" id="UP000271098">
    <property type="component" value="Unassembled WGS sequence"/>
</dbReference>
<evidence type="ECO:0000313" key="1">
    <source>
        <dbReference type="EMBL" id="VDK49664.1"/>
    </source>
</evidence>
<evidence type="ECO:0000313" key="3">
    <source>
        <dbReference type="WBParaSite" id="GPUH_0000521101-mRNA-1"/>
    </source>
</evidence>
<gene>
    <name evidence="1" type="ORF">GPUH_LOCUS5204</name>
</gene>
<dbReference type="WBParaSite" id="GPUH_0000521101-mRNA-1">
    <property type="protein sequence ID" value="GPUH_0000521101-mRNA-1"/>
    <property type="gene ID" value="GPUH_0000521101"/>
</dbReference>
<reference evidence="1 2" key="2">
    <citation type="submission" date="2018-11" db="EMBL/GenBank/DDBJ databases">
        <authorList>
            <consortium name="Pathogen Informatics"/>
        </authorList>
    </citation>
    <scope>NUCLEOTIDE SEQUENCE [LARGE SCALE GENOMIC DNA]</scope>
</reference>
<protein>
    <submittedName>
        <fullName evidence="1 3">Uncharacterized protein</fullName>
    </submittedName>
</protein>
<reference evidence="3" key="1">
    <citation type="submission" date="2016-06" db="UniProtKB">
        <authorList>
            <consortium name="WormBaseParasite"/>
        </authorList>
    </citation>
    <scope>IDENTIFICATION</scope>
</reference>
<proteinExistence type="predicted"/>
<dbReference type="EMBL" id="UYRT01010738">
    <property type="protein sequence ID" value="VDK49664.1"/>
    <property type="molecule type" value="Genomic_DNA"/>
</dbReference>